<feature type="signal peptide" evidence="1">
    <location>
        <begin position="1"/>
        <end position="23"/>
    </location>
</feature>
<accession>A0ABQ3QQV6</accession>
<dbReference type="EMBL" id="BNDY01000013">
    <property type="protein sequence ID" value="GHI39661.1"/>
    <property type="molecule type" value="Genomic_DNA"/>
</dbReference>
<keyword evidence="1" id="KW-0732">Signal</keyword>
<sequence length="119" mass="13022">MRNSIARAFVACLRLILTVLLPAEGKHRTTTVEPVAAPVEPVAAPPLPRSPYATANASGALLRGEDVELIRPYMIAFERQRRERTEALQRQRRAILSLALDGIDVGPDVIHGRRLPAPA</sequence>
<comment type="caution">
    <text evidence="2">The sequence shown here is derived from an EMBL/GenBank/DDBJ whole genome shotgun (WGS) entry which is preliminary data.</text>
</comment>
<reference evidence="2" key="1">
    <citation type="submission" date="2024-05" db="EMBL/GenBank/DDBJ databases">
        <title>Whole genome shotgun sequence of Streptomyces violascens NBRC 12920.</title>
        <authorList>
            <person name="Komaki H."/>
            <person name="Tamura T."/>
        </authorList>
    </citation>
    <scope>NUCLEOTIDE SEQUENCE</scope>
    <source>
        <strain evidence="2">NBRC 12920</strain>
    </source>
</reference>
<dbReference type="Proteomes" id="UP001050808">
    <property type="component" value="Unassembled WGS sequence"/>
</dbReference>
<evidence type="ECO:0000313" key="2">
    <source>
        <dbReference type="EMBL" id="GHI39661.1"/>
    </source>
</evidence>
<organism evidence="2 3">
    <name type="scientific">Streptomyces violascens</name>
    <dbReference type="NCBI Taxonomy" id="67381"/>
    <lineage>
        <taxon>Bacteria</taxon>
        <taxon>Bacillati</taxon>
        <taxon>Actinomycetota</taxon>
        <taxon>Actinomycetes</taxon>
        <taxon>Kitasatosporales</taxon>
        <taxon>Streptomycetaceae</taxon>
        <taxon>Streptomyces</taxon>
    </lineage>
</organism>
<gene>
    <name evidence="2" type="ORF">Sviol_40690</name>
</gene>
<feature type="chain" id="PRO_5046104933" evidence="1">
    <location>
        <begin position="24"/>
        <end position="119"/>
    </location>
</feature>
<evidence type="ECO:0000256" key="1">
    <source>
        <dbReference type="SAM" id="SignalP"/>
    </source>
</evidence>
<evidence type="ECO:0000313" key="3">
    <source>
        <dbReference type="Proteomes" id="UP001050808"/>
    </source>
</evidence>
<proteinExistence type="predicted"/>
<protein>
    <submittedName>
        <fullName evidence="2">Uncharacterized protein</fullName>
    </submittedName>
</protein>
<keyword evidence="3" id="KW-1185">Reference proteome</keyword>
<name>A0ABQ3QQV6_9ACTN</name>